<evidence type="ECO:0000256" key="6">
    <source>
        <dbReference type="ARBA" id="ARBA00022833"/>
    </source>
</evidence>
<keyword evidence="2 10" id="KW-0645">Protease</keyword>
<keyword evidence="9" id="KW-0472">Membrane</keyword>
<evidence type="ECO:0000256" key="7">
    <source>
        <dbReference type="ARBA" id="ARBA00022989"/>
    </source>
</evidence>
<evidence type="ECO:0000313" key="13">
    <source>
        <dbReference type="EMBL" id="BCJ34417.1"/>
    </source>
</evidence>
<dbReference type="PANTHER" id="PTHR43221">
    <property type="entry name" value="PROTEASE HTPX"/>
    <property type="match status" value="1"/>
</dbReference>
<evidence type="ECO:0000256" key="9">
    <source>
        <dbReference type="ARBA" id="ARBA00023136"/>
    </source>
</evidence>
<dbReference type="GO" id="GO:0046872">
    <property type="term" value="F:metal ion binding"/>
    <property type="evidence" value="ECO:0007669"/>
    <property type="project" value="UniProtKB-KW"/>
</dbReference>
<evidence type="ECO:0000256" key="4">
    <source>
        <dbReference type="ARBA" id="ARBA00022723"/>
    </source>
</evidence>
<sequence length="385" mass="41851">MTDSTGNGSRGGSGQDGAGGSPGRDDAGARQPARRRVTLTGISSRAWEHPADRGALVALRELRGFDDVLRKFFGLFNERYFRMKYLGSSIRANGWQYSRVHAVYLEAAAALDAGEPADLPELYVSQTPFANAGAFGMDKPFIVVNSATVQMMDDDELRFVLGHELGHIRSGHAVYHTLLVWLLELMRGLNWIPLGALALRGIVAALMEWYRKAELSSDRAGLLAGQDPAAALRVHMKFAGGGDLSDIDTAAFLAQANEYDRANGDLRDSLVKLMLLEASTHPMPVARAAELRRWVETGEYRRVLSGDYPLREDDADASVSEEVKAAAKSYQDAFARSQDPLAGLLRRFGDGANVAGEWAKAGADKLRAWVSGDARRGEDPGGDDR</sequence>
<evidence type="ECO:0000256" key="1">
    <source>
        <dbReference type="ARBA" id="ARBA00022475"/>
    </source>
</evidence>
<evidence type="ECO:0000256" key="2">
    <source>
        <dbReference type="ARBA" id="ARBA00022670"/>
    </source>
</evidence>
<evidence type="ECO:0000313" key="14">
    <source>
        <dbReference type="Proteomes" id="UP000611640"/>
    </source>
</evidence>
<evidence type="ECO:0000256" key="11">
    <source>
        <dbReference type="SAM" id="MobiDB-lite"/>
    </source>
</evidence>
<keyword evidence="6 10" id="KW-0862">Zinc</keyword>
<keyword evidence="4" id="KW-0479">Metal-binding</keyword>
<protein>
    <submittedName>
        <fullName evidence="13">Zn-dependent protease</fullName>
    </submittedName>
</protein>
<proteinExistence type="inferred from homology"/>
<comment type="cofactor">
    <cofactor evidence="10">
        <name>Zn(2+)</name>
        <dbReference type="ChEBI" id="CHEBI:29105"/>
    </cofactor>
    <text evidence="10">Binds 1 zinc ion per subunit.</text>
</comment>
<keyword evidence="14" id="KW-1185">Reference proteome</keyword>
<dbReference type="Pfam" id="PF01435">
    <property type="entry name" value="Peptidase_M48"/>
    <property type="match status" value="1"/>
</dbReference>
<evidence type="ECO:0000256" key="8">
    <source>
        <dbReference type="ARBA" id="ARBA00023049"/>
    </source>
</evidence>
<reference evidence="13 14" key="1">
    <citation type="submission" date="2020-08" db="EMBL/GenBank/DDBJ databases">
        <title>Whole genome shotgun sequence of Actinocatenispora thailandica NBRC 105041.</title>
        <authorList>
            <person name="Komaki H."/>
            <person name="Tamura T."/>
        </authorList>
    </citation>
    <scope>NUCLEOTIDE SEQUENCE [LARGE SCALE GENOMIC DNA]</scope>
    <source>
        <strain evidence="13 14">NBRC 105041</strain>
    </source>
</reference>
<keyword evidence="5 10" id="KW-0378">Hydrolase</keyword>
<dbReference type="Proteomes" id="UP000611640">
    <property type="component" value="Chromosome"/>
</dbReference>
<feature type="compositionally biased region" description="Gly residues" evidence="11">
    <location>
        <begin position="8"/>
        <end position="22"/>
    </location>
</feature>
<dbReference type="InterPro" id="IPR050083">
    <property type="entry name" value="HtpX_protease"/>
</dbReference>
<name>A0A7R7HVQ4_9ACTN</name>
<keyword evidence="8 10" id="KW-0482">Metalloprotease</keyword>
<feature type="region of interest" description="Disordered" evidence="11">
    <location>
        <begin position="1"/>
        <end position="34"/>
    </location>
</feature>
<dbReference type="CDD" id="cd07325">
    <property type="entry name" value="M48_Ste24p_like"/>
    <property type="match status" value="1"/>
</dbReference>
<keyword evidence="7" id="KW-1133">Transmembrane helix</keyword>
<dbReference type="AlphaFoldDB" id="A0A7R7HVQ4"/>
<dbReference type="EMBL" id="AP023355">
    <property type="protein sequence ID" value="BCJ34417.1"/>
    <property type="molecule type" value="Genomic_DNA"/>
</dbReference>
<gene>
    <name evidence="13" type="ORF">Athai_19200</name>
</gene>
<dbReference type="GO" id="GO:0004222">
    <property type="term" value="F:metalloendopeptidase activity"/>
    <property type="evidence" value="ECO:0007669"/>
    <property type="project" value="InterPro"/>
</dbReference>
<dbReference type="PANTHER" id="PTHR43221:SF3">
    <property type="entry name" value="SLL1280 PROTEIN"/>
    <property type="match status" value="1"/>
</dbReference>
<dbReference type="Gene3D" id="3.30.2010.10">
    <property type="entry name" value="Metalloproteases ('zincins'), catalytic domain"/>
    <property type="match status" value="1"/>
</dbReference>
<feature type="domain" description="Peptidase M48" evidence="12">
    <location>
        <begin position="98"/>
        <end position="294"/>
    </location>
</feature>
<accession>A0A7R7HVQ4</accession>
<dbReference type="RefSeq" id="WP_203961156.1">
    <property type="nucleotide sequence ID" value="NZ_AP023355.1"/>
</dbReference>
<dbReference type="GO" id="GO:0006508">
    <property type="term" value="P:proteolysis"/>
    <property type="evidence" value="ECO:0007669"/>
    <property type="project" value="UniProtKB-KW"/>
</dbReference>
<evidence type="ECO:0000256" key="10">
    <source>
        <dbReference type="RuleBase" id="RU003983"/>
    </source>
</evidence>
<keyword evidence="1" id="KW-1003">Cell membrane</keyword>
<dbReference type="KEGG" id="atl:Athai_19200"/>
<comment type="similarity">
    <text evidence="10">Belongs to the peptidase M48 family.</text>
</comment>
<organism evidence="13 14">
    <name type="scientific">Actinocatenispora thailandica</name>
    <dbReference type="NCBI Taxonomy" id="227318"/>
    <lineage>
        <taxon>Bacteria</taxon>
        <taxon>Bacillati</taxon>
        <taxon>Actinomycetota</taxon>
        <taxon>Actinomycetes</taxon>
        <taxon>Micromonosporales</taxon>
        <taxon>Micromonosporaceae</taxon>
        <taxon>Actinocatenispora</taxon>
    </lineage>
</organism>
<evidence type="ECO:0000256" key="5">
    <source>
        <dbReference type="ARBA" id="ARBA00022801"/>
    </source>
</evidence>
<keyword evidence="3" id="KW-0812">Transmembrane</keyword>
<evidence type="ECO:0000256" key="3">
    <source>
        <dbReference type="ARBA" id="ARBA00022692"/>
    </source>
</evidence>
<evidence type="ECO:0000259" key="12">
    <source>
        <dbReference type="Pfam" id="PF01435"/>
    </source>
</evidence>
<dbReference type="InterPro" id="IPR001915">
    <property type="entry name" value="Peptidase_M48"/>
</dbReference>